<feature type="chain" id="PRO_5020257405" description="Thioredoxin-like fold domain-containing protein" evidence="1">
    <location>
        <begin position="17"/>
        <end position="176"/>
    </location>
</feature>
<dbReference type="SUPFAM" id="SSF52833">
    <property type="entry name" value="Thioredoxin-like"/>
    <property type="match status" value="1"/>
</dbReference>
<proteinExistence type="predicted"/>
<reference evidence="2 3" key="1">
    <citation type="submission" date="2019-04" db="EMBL/GenBank/DDBJ databases">
        <title>Sulfurimonas crateris sp. nov. a facultative anaerobic sulfur-oxidizing chemolithautotrophic bacterium isolated from a terrestrial mud vulcano.</title>
        <authorList>
            <person name="Ratnikova N.M."/>
            <person name="Slobodkin A.I."/>
            <person name="Merkel A.Y."/>
            <person name="Novikov A."/>
            <person name="Bonch-Osmolovskaya E.A."/>
            <person name="Slobodkina G.B."/>
        </authorList>
    </citation>
    <scope>NUCLEOTIDE SEQUENCE [LARGE SCALE GENOMIC DNA]</scope>
    <source>
        <strain evidence="2 3">SN118</strain>
    </source>
</reference>
<dbReference type="Gene3D" id="3.40.30.10">
    <property type="entry name" value="Glutaredoxin"/>
    <property type="match status" value="1"/>
</dbReference>
<name>A0A4U2Z789_9BACT</name>
<dbReference type="RefSeq" id="WP_137012121.1">
    <property type="nucleotide sequence ID" value="NZ_SZPX01000002.1"/>
</dbReference>
<accession>A0A4U2Z789</accession>
<dbReference type="Proteomes" id="UP000309561">
    <property type="component" value="Unassembled WGS sequence"/>
</dbReference>
<gene>
    <name evidence="2" type="ORF">FCU45_02915</name>
</gene>
<evidence type="ECO:0008006" key="4">
    <source>
        <dbReference type="Google" id="ProtNLM"/>
    </source>
</evidence>
<feature type="signal peptide" evidence="1">
    <location>
        <begin position="1"/>
        <end position="16"/>
    </location>
</feature>
<dbReference type="OrthoDB" id="5334392at2"/>
<protein>
    <recommendedName>
        <fullName evidence="4">Thioredoxin-like fold domain-containing protein</fullName>
    </recommendedName>
</protein>
<keyword evidence="1" id="KW-0732">Signal</keyword>
<keyword evidence="3" id="KW-1185">Reference proteome</keyword>
<evidence type="ECO:0000313" key="2">
    <source>
        <dbReference type="EMBL" id="TKI70256.1"/>
    </source>
</evidence>
<organism evidence="2 3">
    <name type="scientific">Sulfurimonas crateris</name>
    <dbReference type="NCBI Taxonomy" id="2574727"/>
    <lineage>
        <taxon>Bacteria</taxon>
        <taxon>Pseudomonadati</taxon>
        <taxon>Campylobacterota</taxon>
        <taxon>Epsilonproteobacteria</taxon>
        <taxon>Campylobacterales</taxon>
        <taxon>Sulfurimonadaceae</taxon>
        <taxon>Sulfurimonas</taxon>
    </lineage>
</organism>
<dbReference type="AlphaFoldDB" id="A0A4U2Z789"/>
<sequence length="176" mass="20226">MKLLSILFLFILSLSAAEILSVSQKPKADLESISKHAIKFGTGEDSDVYVFIDPLCKYSRALMKKIDENRMLQLSNTYYIFLYRLPRLDSEKMMHYIYESSDPKETLTEIMVYEYEVDLSGYEARESTIDALGKIAEVAATLDMTKRPYMISFEKGSKYCRVSEGEASCLEEFDSH</sequence>
<evidence type="ECO:0000256" key="1">
    <source>
        <dbReference type="SAM" id="SignalP"/>
    </source>
</evidence>
<comment type="caution">
    <text evidence="2">The sequence shown here is derived from an EMBL/GenBank/DDBJ whole genome shotgun (WGS) entry which is preliminary data.</text>
</comment>
<evidence type="ECO:0000313" key="3">
    <source>
        <dbReference type="Proteomes" id="UP000309561"/>
    </source>
</evidence>
<dbReference type="InterPro" id="IPR036249">
    <property type="entry name" value="Thioredoxin-like_sf"/>
</dbReference>
<dbReference type="EMBL" id="SZPX01000002">
    <property type="protein sequence ID" value="TKI70256.1"/>
    <property type="molecule type" value="Genomic_DNA"/>
</dbReference>